<evidence type="ECO:0000256" key="17">
    <source>
        <dbReference type="ARBA" id="ARBA00077688"/>
    </source>
</evidence>
<evidence type="ECO:0000256" key="4">
    <source>
        <dbReference type="ARBA" id="ARBA00022723"/>
    </source>
</evidence>
<evidence type="ECO:0000256" key="8">
    <source>
        <dbReference type="ARBA" id="ARBA00023049"/>
    </source>
</evidence>
<protein>
    <recommendedName>
        <fullName evidence="14">Cytosol non-specific dipeptidase</fullName>
        <ecNumber evidence="11">3.4.13.18</ecNumber>
    </recommendedName>
    <alternativeName>
        <fullName evidence="17">Aminoacyl-histidine dipeptidase</fullName>
    </alternativeName>
    <alternativeName>
        <fullName evidence="16">Beta-alanyl-histidine dipeptidase</fullName>
    </alternativeName>
    <alternativeName>
        <fullName evidence="15">Carnosinase</fullName>
    </alternativeName>
    <alternativeName>
        <fullName evidence="12">Peptidase D</fullName>
    </alternativeName>
    <alternativeName>
        <fullName evidence="18">Xaa-His dipeptidase</fullName>
    </alternativeName>
</protein>
<dbReference type="FunFam" id="3.40.630.10:FF:000018">
    <property type="entry name" value="Aminoacyl-histidine dipeptidase PepD"/>
    <property type="match status" value="1"/>
</dbReference>
<dbReference type="PANTHER" id="PTHR43501:SF1">
    <property type="entry name" value="CYTOSOL NON-SPECIFIC DIPEPTIDASE"/>
    <property type="match status" value="1"/>
</dbReference>
<dbReference type="EC" id="3.4.13.18" evidence="11"/>
<keyword evidence="7 20" id="KW-0224">Dipeptidase</keyword>
<proteinExistence type="inferred from homology"/>
<name>A0A379AT04_AVIAV</name>
<evidence type="ECO:0000256" key="7">
    <source>
        <dbReference type="ARBA" id="ARBA00022997"/>
    </source>
</evidence>
<keyword evidence="4" id="KW-0479">Metal-binding</keyword>
<dbReference type="InterPro" id="IPR002933">
    <property type="entry name" value="Peptidase_M20"/>
</dbReference>
<evidence type="ECO:0000256" key="10">
    <source>
        <dbReference type="ARBA" id="ARBA00036421"/>
    </source>
</evidence>
<evidence type="ECO:0000313" key="20">
    <source>
        <dbReference type="EMBL" id="SUB24223.1"/>
    </source>
</evidence>
<evidence type="ECO:0000256" key="1">
    <source>
        <dbReference type="ARBA" id="ARBA00001941"/>
    </source>
</evidence>
<accession>A0A379AT04</accession>
<dbReference type="GeneID" id="300133464"/>
<keyword evidence="6" id="KW-0862">Zinc</keyword>
<dbReference type="CDD" id="cd03890">
    <property type="entry name" value="M20_pepD"/>
    <property type="match status" value="1"/>
</dbReference>
<keyword evidence="21" id="KW-1185">Reference proteome</keyword>
<dbReference type="Proteomes" id="UP000255098">
    <property type="component" value="Unassembled WGS sequence"/>
</dbReference>
<dbReference type="GO" id="GO:0070573">
    <property type="term" value="F:metallodipeptidase activity"/>
    <property type="evidence" value="ECO:0007669"/>
    <property type="project" value="TreeGrafter"/>
</dbReference>
<dbReference type="Gene3D" id="3.40.630.10">
    <property type="entry name" value="Zn peptidases"/>
    <property type="match status" value="2"/>
</dbReference>
<evidence type="ECO:0000256" key="13">
    <source>
        <dbReference type="ARBA" id="ARBA00061423"/>
    </source>
</evidence>
<evidence type="ECO:0000259" key="19">
    <source>
        <dbReference type="Pfam" id="PF07687"/>
    </source>
</evidence>
<evidence type="ECO:0000256" key="15">
    <source>
        <dbReference type="ARBA" id="ARBA00075285"/>
    </source>
</evidence>
<evidence type="ECO:0000256" key="18">
    <source>
        <dbReference type="ARBA" id="ARBA00078074"/>
    </source>
</evidence>
<dbReference type="AlphaFoldDB" id="A0A379AT04"/>
<reference evidence="20 21" key="1">
    <citation type="submission" date="2018-06" db="EMBL/GenBank/DDBJ databases">
        <authorList>
            <consortium name="Pathogen Informatics"/>
            <person name="Doyle S."/>
        </authorList>
    </citation>
    <scope>NUCLEOTIDE SEQUENCE [LARGE SCALE GENOMIC DNA]</scope>
    <source>
        <strain evidence="21">NCTC 11297</strain>
    </source>
</reference>
<sequence>MSEISYIQPISLWGWFDKICTIPHPSFHENEIAEFIVKWAKEKQLFVERDEIGNILIRKPATKGMENRKGIALQAHLDMVPQSKEGYFHNFQEDPIQPYIDGEWVKAKRTTLGADNGIGVASCLAILDSNDISHPDLEVLLTMTEESGMIGALKLRENWLTSQLMINTDAEENGEIYIGCAGGEDVTFELPIYFENNPFDCSIKVSIQGLQGGHSGGDIHTNRVNAIKLLARLLAELNTNFNFQLSHIRGGSVNNAIPREASATFSFYSENKTNLIACLEKISQQLKVELSLSEPELHFILENQSINNRVFDLKTTKKIIQCLNVLPNGVIRYSDELKDVVETSLSTGVLVTDNNHITLNILIRSLIENGKQAVRTTLLSLAELVDANITFSGNTPGWIPSPSSPFTSLTKQIYDEILGFKAEIKVIHAGLECGLIKKAYPNIDIVSIGPTIRNAHSPDEKVHIPAVNIYWKLLTQILKQAPQRIIA</sequence>
<dbReference type="SUPFAM" id="SSF53187">
    <property type="entry name" value="Zn-dependent exopeptidases"/>
    <property type="match status" value="1"/>
</dbReference>
<dbReference type="InterPro" id="IPR011650">
    <property type="entry name" value="Peptidase_M20_dimer"/>
</dbReference>
<dbReference type="SUPFAM" id="SSF55031">
    <property type="entry name" value="Bacterial exopeptidase dimerisation domain"/>
    <property type="match status" value="1"/>
</dbReference>
<evidence type="ECO:0000256" key="11">
    <source>
        <dbReference type="ARBA" id="ARBA00038976"/>
    </source>
</evidence>
<comment type="cofactor">
    <cofactor evidence="2">
        <name>Zn(2+)</name>
        <dbReference type="ChEBI" id="CHEBI:29105"/>
    </cofactor>
</comment>
<keyword evidence="8" id="KW-0482">Metalloprotease</keyword>
<dbReference type="PANTHER" id="PTHR43501">
    <property type="entry name" value="CYTOSOL NON-SPECIFIC DIPEPTIDASE"/>
    <property type="match status" value="1"/>
</dbReference>
<keyword evidence="3" id="KW-0645">Protease</keyword>
<dbReference type="InterPro" id="IPR001160">
    <property type="entry name" value="Peptidase_M20C"/>
</dbReference>
<dbReference type="RefSeq" id="WP_115249460.1">
    <property type="nucleotide sequence ID" value="NZ_UGSP01000001.1"/>
</dbReference>
<organism evidence="20 21">
    <name type="scientific">Avibacterium avium</name>
    <name type="common">Pasteurella avium</name>
    <dbReference type="NCBI Taxonomy" id="751"/>
    <lineage>
        <taxon>Bacteria</taxon>
        <taxon>Pseudomonadati</taxon>
        <taxon>Pseudomonadota</taxon>
        <taxon>Gammaproteobacteria</taxon>
        <taxon>Pasteurellales</taxon>
        <taxon>Pasteurellaceae</taxon>
        <taxon>Avibacterium</taxon>
    </lineage>
</organism>
<evidence type="ECO:0000256" key="12">
    <source>
        <dbReference type="ARBA" id="ARBA00044252"/>
    </source>
</evidence>
<feature type="domain" description="Peptidase M20 dimerisation" evidence="19">
    <location>
        <begin position="207"/>
        <end position="289"/>
    </location>
</feature>
<comment type="similarity">
    <text evidence="13">Belongs to the peptidase M20C family.</text>
</comment>
<evidence type="ECO:0000313" key="21">
    <source>
        <dbReference type="Proteomes" id="UP000255098"/>
    </source>
</evidence>
<evidence type="ECO:0000256" key="5">
    <source>
        <dbReference type="ARBA" id="ARBA00022801"/>
    </source>
</evidence>
<keyword evidence="5 20" id="KW-0378">Hydrolase</keyword>
<dbReference type="PIRSF" id="PIRSF016599">
    <property type="entry name" value="Xaa-His_dipept"/>
    <property type="match status" value="1"/>
</dbReference>
<dbReference type="PRINTS" id="PR00934">
    <property type="entry name" value="XHISDIPTASE"/>
</dbReference>
<dbReference type="FunFam" id="3.40.630.10:FF:000015">
    <property type="entry name" value="Aminoacyl-histidine dipeptidase PepD"/>
    <property type="match status" value="1"/>
</dbReference>
<evidence type="ECO:0000256" key="16">
    <source>
        <dbReference type="ARBA" id="ARBA00076004"/>
    </source>
</evidence>
<dbReference type="GO" id="GO:0006508">
    <property type="term" value="P:proteolysis"/>
    <property type="evidence" value="ECO:0007669"/>
    <property type="project" value="UniProtKB-KW"/>
</dbReference>
<evidence type="ECO:0000256" key="9">
    <source>
        <dbReference type="ARBA" id="ARBA00023285"/>
    </source>
</evidence>
<evidence type="ECO:0000256" key="3">
    <source>
        <dbReference type="ARBA" id="ARBA00022670"/>
    </source>
</evidence>
<dbReference type="GO" id="GO:0005829">
    <property type="term" value="C:cytosol"/>
    <property type="evidence" value="ECO:0007669"/>
    <property type="project" value="TreeGrafter"/>
</dbReference>
<dbReference type="InterPro" id="IPR036264">
    <property type="entry name" value="Bact_exopeptidase_dim_dom"/>
</dbReference>
<comment type="cofactor">
    <cofactor evidence="1">
        <name>Co(2+)</name>
        <dbReference type="ChEBI" id="CHEBI:48828"/>
    </cofactor>
</comment>
<dbReference type="Pfam" id="PF01546">
    <property type="entry name" value="Peptidase_M20"/>
    <property type="match status" value="1"/>
</dbReference>
<evidence type="ECO:0000256" key="14">
    <source>
        <dbReference type="ARBA" id="ARBA00071271"/>
    </source>
</evidence>
<evidence type="ECO:0000256" key="6">
    <source>
        <dbReference type="ARBA" id="ARBA00022833"/>
    </source>
</evidence>
<dbReference type="EMBL" id="UGSP01000001">
    <property type="protein sequence ID" value="SUB24223.1"/>
    <property type="molecule type" value="Genomic_DNA"/>
</dbReference>
<comment type="catalytic activity">
    <reaction evidence="10">
        <text>Hydrolysis of dipeptides, preferentially hydrophobic dipeptides including prolyl amino acids.</text>
        <dbReference type="EC" id="3.4.13.18"/>
    </reaction>
</comment>
<keyword evidence="9" id="KW-0170">Cobalt</keyword>
<dbReference type="GO" id="GO:0046872">
    <property type="term" value="F:metal ion binding"/>
    <property type="evidence" value="ECO:0007669"/>
    <property type="project" value="UniProtKB-KW"/>
</dbReference>
<gene>
    <name evidence="20" type="primary">pepD_2</name>
    <name evidence="20" type="ORF">NCTC11297_01258</name>
</gene>
<dbReference type="NCBIfam" id="TIGR01893">
    <property type="entry name" value="aa-his-dipept"/>
    <property type="match status" value="1"/>
</dbReference>
<evidence type="ECO:0000256" key="2">
    <source>
        <dbReference type="ARBA" id="ARBA00001947"/>
    </source>
</evidence>
<dbReference type="Pfam" id="PF07687">
    <property type="entry name" value="M20_dimer"/>
    <property type="match status" value="1"/>
</dbReference>